<feature type="signal peptide" evidence="3">
    <location>
        <begin position="1"/>
        <end position="31"/>
    </location>
</feature>
<accession>A0ABM7X1D9</accession>
<organism evidence="5 6">
    <name type="scientific">Anaeromyxobacter oryzae</name>
    <dbReference type="NCBI Taxonomy" id="2918170"/>
    <lineage>
        <taxon>Bacteria</taxon>
        <taxon>Pseudomonadati</taxon>
        <taxon>Myxococcota</taxon>
        <taxon>Myxococcia</taxon>
        <taxon>Myxococcales</taxon>
        <taxon>Cystobacterineae</taxon>
        <taxon>Anaeromyxobacteraceae</taxon>
        <taxon>Anaeromyxobacter</taxon>
    </lineage>
</organism>
<keyword evidence="2" id="KW-0472">Membrane</keyword>
<dbReference type="Proteomes" id="UP001162891">
    <property type="component" value="Chromosome"/>
</dbReference>
<evidence type="ECO:0000313" key="6">
    <source>
        <dbReference type="Proteomes" id="UP001162891"/>
    </source>
</evidence>
<evidence type="ECO:0000256" key="2">
    <source>
        <dbReference type="ARBA" id="ARBA00023136"/>
    </source>
</evidence>
<proteinExistence type="predicted"/>
<gene>
    <name evidence="5" type="ORF">AMOR_46090</name>
</gene>
<protein>
    <submittedName>
        <fullName evidence="5">Membrane protein</fullName>
    </submittedName>
</protein>
<keyword evidence="6" id="KW-1185">Reference proteome</keyword>
<evidence type="ECO:0000256" key="1">
    <source>
        <dbReference type="ARBA" id="ARBA00004370"/>
    </source>
</evidence>
<feature type="chain" id="PRO_5046884659" evidence="3">
    <location>
        <begin position="32"/>
        <end position="485"/>
    </location>
</feature>
<name>A0ABM7X1D9_9BACT</name>
<evidence type="ECO:0000259" key="4">
    <source>
        <dbReference type="Pfam" id="PF01103"/>
    </source>
</evidence>
<dbReference type="EMBL" id="AP025591">
    <property type="protein sequence ID" value="BDG05613.1"/>
    <property type="molecule type" value="Genomic_DNA"/>
</dbReference>
<dbReference type="Pfam" id="PF01103">
    <property type="entry name" value="Omp85"/>
    <property type="match status" value="1"/>
</dbReference>
<feature type="domain" description="Bacterial surface antigen (D15)" evidence="4">
    <location>
        <begin position="277"/>
        <end position="455"/>
    </location>
</feature>
<dbReference type="InterPro" id="IPR000184">
    <property type="entry name" value="Bac_surfAg_D15"/>
</dbReference>
<reference evidence="6" key="1">
    <citation type="journal article" date="2022" name="Int. J. Syst. Evol. Microbiol.">
        <title>Anaeromyxobacter oryzae sp. nov., Anaeromyxobacter diazotrophicus sp. nov. and Anaeromyxobacter paludicola sp. nov., isolated from paddy soils.</title>
        <authorList>
            <person name="Itoh H."/>
            <person name="Xu Z."/>
            <person name="Mise K."/>
            <person name="Masuda Y."/>
            <person name="Ushijima N."/>
            <person name="Hayakawa C."/>
            <person name="Shiratori Y."/>
            <person name="Senoo K."/>
        </authorList>
    </citation>
    <scope>NUCLEOTIDE SEQUENCE [LARGE SCALE GENOMIC DNA]</scope>
    <source>
        <strain evidence="6">Red232</strain>
    </source>
</reference>
<sequence length="485" mass="51583">MTGRAEARRRRPMRAHLLLVALLVATRGAPAARASDDGAAPGIDEGAAPIEGTTAAEPCTSSTSCAARLGHGNVCVAGRCTEYFDRRDAYGLLGLRTTAAPTPQRLVPFVAAVPAIGYSPSSGLLLGFAGTMGMLLGEPEDTTISNATGTLLYTTKNQLIVSVAATAMTAGNEWEILGDWRLLLFNQDTYGLGASSSPLATGVSINGWGDLAAIPGAQPMDFDLLRLHQSALRHVAGSIYLGVGYRFDRYYGIVDRRLDLSASPPVVTSHFAYSRVQGFDPGAYTLSGLSLEAMSESRDSTIAPYRGWYAHLRFTGHPTWLGSTQSSTMISADGRIYVGLSDEDPRNLLAFWVLGSGVTSGRVPYLALPASGWDPRSTSGRGYVQGRFRGTAMVYGEAEWRFRLTADGLLGGTVFASAQTFSRPAVKLPAYGYTEHGEDLFDTIRPAGGLGLRVMLLKQSRTALRVDIAGGERSIGFYLGAGEAF</sequence>
<dbReference type="Gene3D" id="2.40.160.50">
    <property type="entry name" value="membrane protein fhac: a member of the omp85/tpsb transporter family"/>
    <property type="match status" value="1"/>
</dbReference>
<evidence type="ECO:0000256" key="3">
    <source>
        <dbReference type="SAM" id="SignalP"/>
    </source>
</evidence>
<keyword evidence="3" id="KW-0732">Signal</keyword>
<comment type="subcellular location">
    <subcellularLocation>
        <location evidence="1">Membrane</location>
    </subcellularLocation>
</comment>
<evidence type="ECO:0000313" key="5">
    <source>
        <dbReference type="EMBL" id="BDG05613.1"/>
    </source>
</evidence>